<feature type="domain" description="Ig-like" evidence="10">
    <location>
        <begin position="17"/>
        <end position="133"/>
    </location>
</feature>
<dbReference type="InterPro" id="IPR007110">
    <property type="entry name" value="Ig-like_dom"/>
</dbReference>
<keyword evidence="2" id="KW-1003">Cell membrane</keyword>
<dbReference type="GO" id="GO:0002376">
    <property type="term" value="P:immune system process"/>
    <property type="evidence" value="ECO:0007669"/>
    <property type="project" value="UniProtKB-KW"/>
</dbReference>
<organism evidence="11 12">
    <name type="scientific">Cyprinus carpio</name>
    <name type="common">Common carp</name>
    <dbReference type="NCBI Taxonomy" id="7962"/>
    <lineage>
        <taxon>Eukaryota</taxon>
        <taxon>Metazoa</taxon>
        <taxon>Chordata</taxon>
        <taxon>Craniata</taxon>
        <taxon>Vertebrata</taxon>
        <taxon>Euteleostomi</taxon>
        <taxon>Actinopterygii</taxon>
        <taxon>Neopterygii</taxon>
        <taxon>Teleostei</taxon>
        <taxon>Ostariophysi</taxon>
        <taxon>Cypriniformes</taxon>
        <taxon>Cyprinidae</taxon>
        <taxon>Cyprininae</taxon>
        <taxon>Cyprinus</taxon>
    </lineage>
</organism>
<sequence length="279" mass="31768">MSHISAAALMLFGMGFLRVMFSTASIQTHPGQSVTMWCSHNIHVTGNLYWFKQSDGAVPITIVHMLYTESLQKVEPNYFTNFTKDHLVMAMDQFSKITTLTIKKVNISDSGFYFCGATDYPMKFGNGTRLEVKAHAEKHHNLNAIVNATMINDLQTVFISEKNYTVPSKNDHEKSPVSEECSRDIYFKLTLLFGGIIFFICIVPLILAIIREHRRQKHKKVAECQAQQHDDKENDSVEYAAVYFSNQRTKTAGQHTEDTTAVYTDTIVYYTSIAKINQR</sequence>
<keyword evidence="12" id="KW-1185">Reference proteome</keyword>
<feature type="transmembrane region" description="Helical" evidence="8">
    <location>
        <begin position="185"/>
        <end position="210"/>
    </location>
</feature>
<dbReference type="Ensembl" id="ENSCCRT00010030612.1">
    <property type="protein sequence ID" value="ENSCCRP00010027915.1"/>
    <property type="gene ID" value="ENSCCRG00010011959.1"/>
</dbReference>
<dbReference type="InterPro" id="IPR013106">
    <property type="entry name" value="Ig_V-set"/>
</dbReference>
<dbReference type="AlphaFoldDB" id="A0A8C1J668"/>
<dbReference type="InterPro" id="IPR013783">
    <property type="entry name" value="Ig-like_fold"/>
</dbReference>
<keyword evidence="3 9" id="KW-0732">Signal</keyword>
<reference evidence="11" key="1">
    <citation type="submission" date="2025-08" db="UniProtKB">
        <authorList>
            <consortium name="Ensembl"/>
        </authorList>
    </citation>
    <scope>IDENTIFICATION</scope>
</reference>
<dbReference type="InterPro" id="IPR052051">
    <property type="entry name" value="TCR_complex_component"/>
</dbReference>
<dbReference type="Proteomes" id="UP000694427">
    <property type="component" value="Unplaced"/>
</dbReference>
<keyword evidence="4" id="KW-0391">Immunity</keyword>
<evidence type="ECO:0000259" key="10">
    <source>
        <dbReference type="PROSITE" id="PS50835"/>
    </source>
</evidence>
<keyword evidence="6" id="KW-1015">Disulfide bond</keyword>
<dbReference type="PROSITE" id="PS50835">
    <property type="entry name" value="IG_LIKE"/>
    <property type="match status" value="1"/>
</dbReference>
<keyword evidence="5 8" id="KW-0472">Membrane</keyword>
<feature type="chain" id="PRO_5034026272" evidence="9">
    <location>
        <begin position="25"/>
        <end position="279"/>
    </location>
</feature>
<dbReference type="GO" id="GO:0009617">
    <property type="term" value="P:response to bacterium"/>
    <property type="evidence" value="ECO:0007669"/>
    <property type="project" value="TreeGrafter"/>
</dbReference>
<evidence type="ECO:0000256" key="6">
    <source>
        <dbReference type="ARBA" id="ARBA00023157"/>
    </source>
</evidence>
<evidence type="ECO:0000256" key="9">
    <source>
        <dbReference type="SAM" id="SignalP"/>
    </source>
</evidence>
<keyword evidence="7" id="KW-0325">Glycoprotein</keyword>
<protein>
    <submittedName>
        <fullName evidence="11">Novel immune-type receptor 10a</fullName>
    </submittedName>
</protein>
<dbReference type="Gene3D" id="2.60.40.10">
    <property type="entry name" value="Immunoglobulins"/>
    <property type="match status" value="1"/>
</dbReference>
<evidence type="ECO:0000256" key="3">
    <source>
        <dbReference type="ARBA" id="ARBA00022729"/>
    </source>
</evidence>
<evidence type="ECO:0000256" key="2">
    <source>
        <dbReference type="ARBA" id="ARBA00022475"/>
    </source>
</evidence>
<evidence type="ECO:0000256" key="7">
    <source>
        <dbReference type="ARBA" id="ARBA00023180"/>
    </source>
</evidence>
<dbReference type="PANTHER" id="PTHR19433">
    <property type="entry name" value="T-CELL RECEPTOR ALPHA CHAIN V REGION-RELATED"/>
    <property type="match status" value="1"/>
</dbReference>
<reference evidence="11" key="2">
    <citation type="submission" date="2025-09" db="UniProtKB">
        <authorList>
            <consortium name="Ensembl"/>
        </authorList>
    </citation>
    <scope>IDENTIFICATION</scope>
</reference>
<evidence type="ECO:0000313" key="11">
    <source>
        <dbReference type="Ensembl" id="ENSCCRP00010027915.1"/>
    </source>
</evidence>
<dbReference type="PANTHER" id="PTHR19433:SF111">
    <property type="entry name" value="T CELL RECEPTOR ALPHA VARIABLE 4"/>
    <property type="match status" value="1"/>
</dbReference>
<evidence type="ECO:0000313" key="12">
    <source>
        <dbReference type="Proteomes" id="UP000694427"/>
    </source>
</evidence>
<dbReference type="Pfam" id="PF07686">
    <property type="entry name" value="V-set"/>
    <property type="match status" value="1"/>
</dbReference>
<dbReference type="CDD" id="cd00099">
    <property type="entry name" value="IgV"/>
    <property type="match status" value="1"/>
</dbReference>
<proteinExistence type="predicted"/>
<dbReference type="InterPro" id="IPR003599">
    <property type="entry name" value="Ig_sub"/>
</dbReference>
<dbReference type="InterPro" id="IPR036179">
    <property type="entry name" value="Ig-like_dom_sf"/>
</dbReference>
<keyword evidence="8" id="KW-1133">Transmembrane helix</keyword>
<name>A0A8C1J668_CYPCA</name>
<evidence type="ECO:0000256" key="1">
    <source>
        <dbReference type="ARBA" id="ARBA00004236"/>
    </source>
</evidence>
<feature type="signal peptide" evidence="9">
    <location>
        <begin position="1"/>
        <end position="24"/>
    </location>
</feature>
<evidence type="ECO:0000256" key="8">
    <source>
        <dbReference type="SAM" id="Phobius"/>
    </source>
</evidence>
<keyword evidence="8" id="KW-0812">Transmembrane</keyword>
<dbReference type="SMART" id="SM00409">
    <property type="entry name" value="IG"/>
    <property type="match status" value="1"/>
</dbReference>
<accession>A0A8C1J668</accession>
<evidence type="ECO:0000256" key="4">
    <source>
        <dbReference type="ARBA" id="ARBA00022859"/>
    </source>
</evidence>
<evidence type="ECO:0000256" key="5">
    <source>
        <dbReference type="ARBA" id="ARBA00023136"/>
    </source>
</evidence>
<dbReference type="SUPFAM" id="SSF48726">
    <property type="entry name" value="Immunoglobulin"/>
    <property type="match status" value="1"/>
</dbReference>
<dbReference type="GO" id="GO:0005886">
    <property type="term" value="C:plasma membrane"/>
    <property type="evidence" value="ECO:0007669"/>
    <property type="project" value="UniProtKB-SubCell"/>
</dbReference>
<comment type="subcellular location">
    <subcellularLocation>
        <location evidence="1">Cell membrane</location>
    </subcellularLocation>
</comment>